<reference evidence="1 2" key="1">
    <citation type="submission" date="2020-01" db="EMBL/GenBank/DDBJ databases">
        <authorList>
            <person name="Sanchez-Estrada R."/>
            <person name="Gonzalez-Y-Merchand J.A."/>
            <person name="Rivera-Gutierrez S."/>
        </authorList>
    </citation>
    <scope>NUCLEOTIDE SEQUENCE [LARGE SCALE GENOMIC DNA]</scope>
    <source>
        <strain evidence="1 2">CST 7247</strain>
    </source>
</reference>
<gene>
    <name evidence="1" type="ORF">GWR20_22390</name>
</gene>
<feature type="non-terminal residue" evidence="1">
    <location>
        <position position="1"/>
    </location>
</feature>
<organism evidence="1 2">
    <name type="scientific">Mycolicibacter kumamotonensis</name>
    <dbReference type="NCBI Taxonomy" id="354243"/>
    <lineage>
        <taxon>Bacteria</taxon>
        <taxon>Bacillati</taxon>
        <taxon>Actinomycetota</taxon>
        <taxon>Actinomycetes</taxon>
        <taxon>Mycobacteriales</taxon>
        <taxon>Mycobacteriaceae</taxon>
        <taxon>Mycolicibacter</taxon>
    </lineage>
</organism>
<protein>
    <submittedName>
        <fullName evidence="1">Phosphodiesterase</fullName>
    </submittedName>
</protein>
<dbReference type="AlphaFoldDB" id="A0A7K3LHK2"/>
<comment type="caution">
    <text evidence="1">The sequence shown here is derived from an EMBL/GenBank/DDBJ whole genome shotgun (WGS) entry which is preliminary data.</text>
</comment>
<sequence length="68" mass="6900">MDTTQLMAKGVALLTGSGVIAPTDPPLSGSAEFSELPGLLAADHNIFAPDGLLGGFDLSWLDGSELLS</sequence>
<evidence type="ECO:0000313" key="1">
    <source>
        <dbReference type="EMBL" id="NDJ91857.1"/>
    </source>
</evidence>
<dbReference type="Proteomes" id="UP000466523">
    <property type="component" value="Unassembled WGS sequence"/>
</dbReference>
<proteinExistence type="predicted"/>
<name>A0A7K3LHK2_9MYCO</name>
<accession>A0A7K3LHK2</accession>
<evidence type="ECO:0000313" key="2">
    <source>
        <dbReference type="Proteomes" id="UP000466523"/>
    </source>
</evidence>
<dbReference type="EMBL" id="JAACYR010000137">
    <property type="protein sequence ID" value="NDJ91857.1"/>
    <property type="molecule type" value="Genomic_DNA"/>
</dbReference>